<feature type="transmembrane region" description="Helical" evidence="6">
    <location>
        <begin position="126"/>
        <end position="146"/>
    </location>
</feature>
<sequence>MRELFRTLPLMCVVLLVPVLPFLFFGGQLEDWLRGVAEDPPSVAATAALVIGLLATDILLPIPSSVVSTLSGWQLGWWRGTLATWVGMNLGAVIGFALARRWGQPFALWFSSGKDLDRMREVSERYGPLVLVLTRAMPVFAEASVLISGIHQLSWRRFLPAILLSNLGIAIAYSALGEYAQRHQWLPFALGVSIGLPVLIAAAAKRWLPE</sequence>
<evidence type="ECO:0000256" key="5">
    <source>
        <dbReference type="ARBA" id="ARBA00023136"/>
    </source>
</evidence>
<feature type="transmembrane region" description="Helical" evidence="6">
    <location>
        <begin position="82"/>
        <end position="99"/>
    </location>
</feature>
<feature type="transmembrane region" description="Helical" evidence="6">
    <location>
        <begin position="47"/>
        <end position="70"/>
    </location>
</feature>
<proteinExistence type="predicted"/>
<dbReference type="InterPro" id="IPR032816">
    <property type="entry name" value="VTT_dom"/>
</dbReference>
<name>A0A5B9MBK5_9BACT</name>
<keyword evidence="9" id="KW-1185">Reference proteome</keyword>
<keyword evidence="4 6" id="KW-1133">Transmembrane helix</keyword>
<keyword evidence="3 6" id="KW-0812">Transmembrane</keyword>
<organism evidence="8 9">
    <name type="scientific">Stieleria maiorica</name>
    <dbReference type="NCBI Taxonomy" id="2795974"/>
    <lineage>
        <taxon>Bacteria</taxon>
        <taxon>Pseudomonadati</taxon>
        <taxon>Planctomycetota</taxon>
        <taxon>Planctomycetia</taxon>
        <taxon>Pirellulales</taxon>
        <taxon>Pirellulaceae</taxon>
        <taxon>Stieleria</taxon>
    </lineage>
</organism>
<dbReference type="PANTHER" id="PTHR42709:SF6">
    <property type="entry name" value="UNDECAPRENYL PHOSPHATE TRANSPORTER A"/>
    <property type="match status" value="1"/>
</dbReference>
<evidence type="ECO:0000313" key="9">
    <source>
        <dbReference type="Proteomes" id="UP000321353"/>
    </source>
</evidence>
<dbReference type="Proteomes" id="UP000321353">
    <property type="component" value="Chromosome"/>
</dbReference>
<comment type="subcellular location">
    <subcellularLocation>
        <location evidence="1">Cell membrane</location>
        <topology evidence="1">Multi-pass membrane protein</topology>
    </subcellularLocation>
</comment>
<protein>
    <submittedName>
        <fullName evidence="8">SNARE associated Golgi protein</fullName>
    </submittedName>
</protein>
<evidence type="ECO:0000256" key="1">
    <source>
        <dbReference type="ARBA" id="ARBA00004651"/>
    </source>
</evidence>
<reference evidence="8 9" key="1">
    <citation type="submission" date="2019-02" db="EMBL/GenBank/DDBJ databases">
        <title>Planctomycetal bacteria perform biofilm scaping via a novel small molecule.</title>
        <authorList>
            <person name="Jeske O."/>
            <person name="Boedeker C."/>
            <person name="Wiegand S."/>
            <person name="Breitling P."/>
            <person name="Kallscheuer N."/>
            <person name="Jogler M."/>
            <person name="Rohde M."/>
            <person name="Petersen J."/>
            <person name="Medema M.H."/>
            <person name="Surup F."/>
            <person name="Jogler C."/>
        </authorList>
    </citation>
    <scope>NUCLEOTIDE SEQUENCE [LARGE SCALE GENOMIC DNA]</scope>
    <source>
        <strain evidence="8 9">Mal15</strain>
    </source>
</reference>
<evidence type="ECO:0000313" key="8">
    <source>
        <dbReference type="EMBL" id="QEF98123.1"/>
    </source>
</evidence>
<feature type="transmembrane region" description="Helical" evidence="6">
    <location>
        <begin position="188"/>
        <end position="208"/>
    </location>
</feature>
<dbReference type="RefSeq" id="WP_147867690.1">
    <property type="nucleotide sequence ID" value="NZ_CP036264.1"/>
</dbReference>
<dbReference type="KEGG" id="smam:Mal15_21700"/>
<gene>
    <name evidence="8" type="ORF">Mal15_21700</name>
</gene>
<evidence type="ECO:0000256" key="6">
    <source>
        <dbReference type="SAM" id="Phobius"/>
    </source>
</evidence>
<accession>A0A5B9MBK5</accession>
<evidence type="ECO:0000256" key="4">
    <source>
        <dbReference type="ARBA" id="ARBA00022989"/>
    </source>
</evidence>
<dbReference type="AlphaFoldDB" id="A0A5B9MBK5"/>
<feature type="domain" description="VTT" evidence="7">
    <location>
        <begin position="62"/>
        <end position="178"/>
    </location>
</feature>
<dbReference type="Pfam" id="PF09335">
    <property type="entry name" value="VTT_dom"/>
    <property type="match status" value="1"/>
</dbReference>
<evidence type="ECO:0000256" key="2">
    <source>
        <dbReference type="ARBA" id="ARBA00022475"/>
    </source>
</evidence>
<dbReference type="EMBL" id="CP036264">
    <property type="protein sequence ID" value="QEF98123.1"/>
    <property type="molecule type" value="Genomic_DNA"/>
</dbReference>
<keyword evidence="5 6" id="KW-0472">Membrane</keyword>
<feature type="transmembrane region" description="Helical" evidence="6">
    <location>
        <begin position="158"/>
        <end position="176"/>
    </location>
</feature>
<evidence type="ECO:0000256" key="3">
    <source>
        <dbReference type="ARBA" id="ARBA00022692"/>
    </source>
</evidence>
<dbReference type="InterPro" id="IPR051311">
    <property type="entry name" value="DedA_domain"/>
</dbReference>
<dbReference type="PANTHER" id="PTHR42709">
    <property type="entry name" value="ALKALINE PHOSPHATASE LIKE PROTEIN"/>
    <property type="match status" value="1"/>
</dbReference>
<keyword evidence="2" id="KW-1003">Cell membrane</keyword>
<feature type="transmembrane region" description="Helical" evidence="6">
    <location>
        <begin position="7"/>
        <end position="27"/>
    </location>
</feature>
<evidence type="ECO:0000259" key="7">
    <source>
        <dbReference type="Pfam" id="PF09335"/>
    </source>
</evidence>
<dbReference type="GO" id="GO:0005886">
    <property type="term" value="C:plasma membrane"/>
    <property type="evidence" value="ECO:0007669"/>
    <property type="project" value="UniProtKB-SubCell"/>
</dbReference>